<dbReference type="AlphaFoldDB" id="A0A6J4TPW6"/>
<evidence type="ECO:0000313" key="4">
    <source>
        <dbReference type="EMBL" id="CAA9527824.1"/>
    </source>
</evidence>
<dbReference type="PANTHER" id="PTHR24104">
    <property type="entry name" value="E3 UBIQUITIN-PROTEIN LIGASE NHLRC1-RELATED"/>
    <property type="match status" value="1"/>
</dbReference>
<dbReference type="InterPro" id="IPR050952">
    <property type="entry name" value="TRIM-NHL_E3_ligases"/>
</dbReference>
<evidence type="ECO:0000256" key="3">
    <source>
        <dbReference type="SAM" id="SignalP"/>
    </source>
</evidence>
<dbReference type="PANTHER" id="PTHR24104:SF25">
    <property type="entry name" value="PROTEIN LIN-41"/>
    <property type="match status" value="1"/>
</dbReference>
<dbReference type="SUPFAM" id="SSF101898">
    <property type="entry name" value="NHL repeat"/>
    <property type="match status" value="1"/>
</dbReference>
<feature type="signal peptide" evidence="3">
    <location>
        <begin position="1"/>
        <end position="25"/>
    </location>
</feature>
<dbReference type="GO" id="GO:0008270">
    <property type="term" value="F:zinc ion binding"/>
    <property type="evidence" value="ECO:0007669"/>
    <property type="project" value="UniProtKB-KW"/>
</dbReference>
<dbReference type="InterPro" id="IPR001258">
    <property type="entry name" value="NHL_repeat"/>
</dbReference>
<reference evidence="4" key="1">
    <citation type="submission" date="2020-02" db="EMBL/GenBank/DDBJ databases">
        <authorList>
            <person name="Meier V. D."/>
        </authorList>
    </citation>
    <scope>NUCLEOTIDE SEQUENCE</scope>
    <source>
        <strain evidence="4">AVDCRST_MAG85</strain>
    </source>
</reference>
<dbReference type="PROSITE" id="PS51125">
    <property type="entry name" value="NHL"/>
    <property type="match status" value="1"/>
</dbReference>
<organism evidence="4">
    <name type="scientific">uncultured Solirubrobacteraceae bacterium</name>
    <dbReference type="NCBI Taxonomy" id="1162706"/>
    <lineage>
        <taxon>Bacteria</taxon>
        <taxon>Bacillati</taxon>
        <taxon>Actinomycetota</taxon>
        <taxon>Thermoleophilia</taxon>
        <taxon>Solirubrobacterales</taxon>
        <taxon>Solirubrobacteraceae</taxon>
        <taxon>environmental samples</taxon>
    </lineage>
</organism>
<evidence type="ECO:0000256" key="1">
    <source>
        <dbReference type="ARBA" id="ARBA00022737"/>
    </source>
</evidence>
<evidence type="ECO:0000256" key="2">
    <source>
        <dbReference type="PROSITE-ProRule" id="PRU00504"/>
    </source>
</evidence>
<protein>
    <recommendedName>
        <fullName evidence="5">NHL repeat domain protein</fullName>
    </recommendedName>
</protein>
<dbReference type="EMBL" id="CADCVT010000374">
    <property type="protein sequence ID" value="CAA9527824.1"/>
    <property type="molecule type" value="Genomic_DNA"/>
</dbReference>
<keyword evidence="3" id="KW-0732">Signal</keyword>
<feature type="repeat" description="NHL" evidence="2">
    <location>
        <begin position="80"/>
        <end position="120"/>
    </location>
</feature>
<sequence length="399" mass="41452">MVTCAIKVCAAFVLALLAAPAASMATFGQVSGTNGGKEPFVAARAIAVAPDGSVYVLDARKGDVQRVRRLTRELDPILTFGRPGSGPGELAAASDIAVDAGGDVYVTDVGNDRIQKFTADGVLIDERWSGTSATHIAAGEGAIYTAGPPLRGLNPRGAILFSREGRGGALAAGPSGGEIFQDVVDGIARIGPDGRLVNRIGDVVDRGAVGPGGLRAVGAFTVSAAGRVFVVDGILGTLQQFEFDGRFVSACTERSLRRVLVASDLAADPSGDVYVAEGTRVTRFADVRAPAVPCDETGPAITLARLVRADAGGSRRQTYRLQFAVAERARIDLTATASRRGRSCAGERVTPRRLAAAGPRFVAALLTVTVPRGCRLESVRLRARDPVGNVASVRVRPPR</sequence>
<accession>A0A6J4TPW6</accession>
<dbReference type="InterPro" id="IPR011042">
    <property type="entry name" value="6-blade_b-propeller_TolB-like"/>
</dbReference>
<feature type="chain" id="PRO_5039567700" description="NHL repeat domain protein" evidence="3">
    <location>
        <begin position="26"/>
        <end position="399"/>
    </location>
</feature>
<proteinExistence type="predicted"/>
<name>A0A6J4TPW6_9ACTN</name>
<keyword evidence="1" id="KW-0677">Repeat</keyword>
<dbReference type="Gene3D" id="2.120.10.30">
    <property type="entry name" value="TolB, C-terminal domain"/>
    <property type="match status" value="1"/>
</dbReference>
<gene>
    <name evidence="4" type="ORF">AVDCRST_MAG85-3404</name>
</gene>
<dbReference type="Pfam" id="PF01436">
    <property type="entry name" value="NHL"/>
    <property type="match status" value="1"/>
</dbReference>
<evidence type="ECO:0008006" key="5">
    <source>
        <dbReference type="Google" id="ProtNLM"/>
    </source>
</evidence>
<dbReference type="CDD" id="cd05819">
    <property type="entry name" value="NHL"/>
    <property type="match status" value="1"/>
</dbReference>